<dbReference type="SUPFAM" id="SSF53335">
    <property type="entry name" value="S-adenosyl-L-methionine-dependent methyltransferases"/>
    <property type="match status" value="1"/>
</dbReference>
<reference evidence="2" key="1">
    <citation type="submission" date="2021-01" db="EMBL/GenBank/DDBJ databases">
        <title>Lacisediminihabitans sp. nov. strain G11-30, isolated from Antarctic Soil.</title>
        <authorList>
            <person name="Li J."/>
        </authorList>
    </citation>
    <scope>NUCLEOTIDE SEQUENCE</scope>
    <source>
        <strain evidence="2">G11-30</strain>
    </source>
</reference>
<organism evidence="2 3">
    <name type="scientific">Lacisediminihabitans changchengi</name>
    <dbReference type="NCBI Taxonomy" id="2787634"/>
    <lineage>
        <taxon>Bacteria</taxon>
        <taxon>Bacillati</taxon>
        <taxon>Actinomycetota</taxon>
        <taxon>Actinomycetes</taxon>
        <taxon>Micrococcales</taxon>
        <taxon>Microbacteriaceae</taxon>
        <taxon>Lacisediminihabitans</taxon>
    </lineage>
</organism>
<sequence>MYTADDSDDDFDRLVRDGSATPTDGWDFSWFDGRAIENRPSWGYSRLLVPLYSRAEAVLDVQTGGAEVYSEALDAAHPRPSTVLATESWGPNLELARAALAPFGGRVDQVSDAADFPLADASVDVVSSRHPTANRFDEVARVLRPGGTFISQQVVGLATNREIYEFFLGPQDHDPEEGLRLIGEGVAAVGLRLDDLRYEETKVEFFDVGALVYFLRKVLWTVPDFTVERYRDKLIEVHAEILQNGAFVSYSRHALVLATRL</sequence>
<feature type="domain" description="Methyltransferase type 11" evidence="1">
    <location>
        <begin position="59"/>
        <end position="150"/>
    </location>
</feature>
<name>A0A934SN44_9MICO</name>
<dbReference type="PANTHER" id="PTHR43460:SF1">
    <property type="entry name" value="METHYLTRANSFERASE TYPE 11 DOMAIN-CONTAINING PROTEIN"/>
    <property type="match status" value="1"/>
</dbReference>
<accession>A0A934SN44</accession>
<protein>
    <submittedName>
        <fullName evidence="2">Class I SAM-dependent methyltransferase</fullName>
    </submittedName>
</protein>
<comment type="caution">
    <text evidence="2">The sequence shown here is derived from an EMBL/GenBank/DDBJ whole genome shotgun (WGS) entry which is preliminary data.</text>
</comment>
<keyword evidence="2" id="KW-0808">Transferase</keyword>
<keyword evidence="3" id="KW-1185">Reference proteome</keyword>
<evidence type="ECO:0000313" key="2">
    <source>
        <dbReference type="EMBL" id="MBK4348583.1"/>
    </source>
</evidence>
<evidence type="ECO:0000259" key="1">
    <source>
        <dbReference type="Pfam" id="PF08241"/>
    </source>
</evidence>
<gene>
    <name evidence="2" type="ORF">IV501_13145</name>
</gene>
<proteinExistence type="predicted"/>
<dbReference type="Pfam" id="PF08241">
    <property type="entry name" value="Methyltransf_11"/>
    <property type="match status" value="1"/>
</dbReference>
<dbReference type="RefSeq" id="WP_200556775.1">
    <property type="nucleotide sequence ID" value="NZ_JAEPES010000004.1"/>
</dbReference>
<keyword evidence="2" id="KW-0489">Methyltransferase</keyword>
<dbReference type="InterPro" id="IPR013216">
    <property type="entry name" value="Methyltransf_11"/>
</dbReference>
<dbReference type="InterPro" id="IPR052939">
    <property type="entry name" value="23S_rRNA_MeTrnsfrase_RlmA"/>
</dbReference>
<dbReference type="Gene3D" id="3.40.50.150">
    <property type="entry name" value="Vaccinia Virus protein VP39"/>
    <property type="match status" value="1"/>
</dbReference>
<dbReference type="PANTHER" id="PTHR43460">
    <property type="entry name" value="METHYLTRANSFERASE"/>
    <property type="match status" value="1"/>
</dbReference>
<dbReference type="AlphaFoldDB" id="A0A934SN44"/>
<dbReference type="GO" id="GO:0032259">
    <property type="term" value="P:methylation"/>
    <property type="evidence" value="ECO:0007669"/>
    <property type="project" value="UniProtKB-KW"/>
</dbReference>
<evidence type="ECO:0000313" key="3">
    <source>
        <dbReference type="Proteomes" id="UP000636458"/>
    </source>
</evidence>
<dbReference type="GO" id="GO:0008757">
    <property type="term" value="F:S-adenosylmethionine-dependent methyltransferase activity"/>
    <property type="evidence" value="ECO:0007669"/>
    <property type="project" value="InterPro"/>
</dbReference>
<dbReference type="Proteomes" id="UP000636458">
    <property type="component" value="Unassembled WGS sequence"/>
</dbReference>
<dbReference type="EMBL" id="JAEPES010000004">
    <property type="protein sequence ID" value="MBK4348583.1"/>
    <property type="molecule type" value="Genomic_DNA"/>
</dbReference>
<dbReference type="InterPro" id="IPR029063">
    <property type="entry name" value="SAM-dependent_MTases_sf"/>
</dbReference>